<dbReference type="RefSeq" id="WP_176959767.1">
    <property type="nucleotide sequence ID" value="NZ_FNIX01000004.1"/>
</dbReference>
<evidence type="ECO:0000313" key="2">
    <source>
        <dbReference type="Proteomes" id="UP000199691"/>
    </source>
</evidence>
<evidence type="ECO:0000313" key="1">
    <source>
        <dbReference type="EMBL" id="SDO90931.1"/>
    </source>
</evidence>
<accession>A0A1H0NE88</accession>
<gene>
    <name evidence="1" type="ORF">SAMN05421507_104377</name>
</gene>
<dbReference type="Proteomes" id="UP000199691">
    <property type="component" value="Unassembled WGS sequence"/>
</dbReference>
<name>A0A1H0NE88_9PSEU</name>
<dbReference type="EMBL" id="FNIX01000004">
    <property type="protein sequence ID" value="SDO90931.1"/>
    <property type="molecule type" value="Genomic_DNA"/>
</dbReference>
<dbReference type="AlphaFoldDB" id="A0A1H0NE88"/>
<protein>
    <submittedName>
        <fullName evidence="1">Uncharacterized protein</fullName>
    </submittedName>
</protein>
<keyword evidence="2" id="KW-1185">Reference proteome</keyword>
<organism evidence="1 2">
    <name type="scientific">Lentzea jiangxiensis</name>
    <dbReference type="NCBI Taxonomy" id="641025"/>
    <lineage>
        <taxon>Bacteria</taxon>
        <taxon>Bacillati</taxon>
        <taxon>Actinomycetota</taxon>
        <taxon>Actinomycetes</taxon>
        <taxon>Pseudonocardiales</taxon>
        <taxon>Pseudonocardiaceae</taxon>
        <taxon>Lentzea</taxon>
    </lineage>
</organism>
<sequence>MLTMLFLTLLALPFALTAANVGRRRWIRKRGVARVRAGLDTFHAELARCGLSHFSGR</sequence>
<proteinExistence type="predicted"/>
<reference evidence="2" key="1">
    <citation type="submission" date="2016-10" db="EMBL/GenBank/DDBJ databases">
        <authorList>
            <person name="Varghese N."/>
            <person name="Submissions S."/>
        </authorList>
    </citation>
    <scope>NUCLEOTIDE SEQUENCE [LARGE SCALE GENOMIC DNA]</scope>
    <source>
        <strain evidence="2">CGMCC 4.6609</strain>
    </source>
</reference>
<dbReference type="STRING" id="641025.SAMN05421507_104377"/>